<accession>A0A3N4HIA3</accession>
<feature type="region of interest" description="Disordered" evidence="1">
    <location>
        <begin position="273"/>
        <end position="321"/>
    </location>
</feature>
<organism evidence="3 4">
    <name type="scientific">Ascobolus immersus RN42</name>
    <dbReference type="NCBI Taxonomy" id="1160509"/>
    <lineage>
        <taxon>Eukaryota</taxon>
        <taxon>Fungi</taxon>
        <taxon>Dikarya</taxon>
        <taxon>Ascomycota</taxon>
        <taxon>Pezizomycotina</taxon>
        <taxon>Pezizomycetes</taxon>
        <taxon>Pezizales</taxon>
        <taxon>Ascobolaceae</taxon>
        <taxon>Ascobolus</taxon>
    </lineage>
</organism>
<keyword evidence="2" id="KW-0812">Transmembrane</keyword>
<protein>
    <submittedName>
        <fullName evidence="3">Uncharacterized protein</fullName>
    </submittedName>
</protein>
<evidence type="ECO:0000256" key="1">
    <source>
        <dbReference type="SAM" id="MobiDB-lite"/>
    </source>
</evidence>
<dbReference type="EMBL" id="ML119904">
    <property type="protein sequence ID" value="RPA71720.1"/>
    <property type="molecule type" value="Genomic_DNA"/>
</dbReference>
<dbReference type="Proteomes" id="UP000275078">
    <property type="component" value="Unassembled WGS sequence"/>
</dbReference>
<keyword evidence="4" id="KW-1185">Reference proteome</keyword>
<feature type="compositionally biased region" description="Basic and acidic residues" evidence="1">
    <location>
        <begin position="273"/>
        <end position="282"/>
    </location>
</feature>
<gene>
    <name evidence="3" type="ORF">BJ508DRAFT_367621</name>
</gene>
<keyword evidence="2" id="KW-1133">Transmembrane helix</keyword>
<evidence type="ECO:0000313" key="4">
    <source>
        <dbReference type="Proteomes" id="UP000275078"/>
    </source>
</evidence>
<name>A0A3N4HIA3_ASCIM</name>
<reference evidence="3 4" key="1">
    <citation type="journal article" date="2018" name="Nat. Ecol. Evol.">
        <title>Pezizomycetes genomes reveal the molecular basis of ectomycorrhizal truffle lifestyle.</title>
        <authorList>
            <person name="Murat C."/>
            <person name="Payen T."/>
            <person name="Noel B."/>
            <person name="Kuo A."/>
            <person name="Morin E."/>
            <person name="Chen J."/>
            <person name="Kohler A."/>
            <person name="Krizsan K."/>
            <person name="Balestrini R."/>
            <person name="Da Silva C."/>
            <person name="Montanini B."/>
            <person name="Hainaut M."/>
            <person name="Levati E."/>
            <person name="Barry K.W."/>
            <person name="Belfiori B."/>
            <person name="Cichocki N."/>
            <person name="Clum A."/>
            <person name="Dockter R.B."/>
            <person name="Fauchery L."/>
            <person name="Guy J."/>
            <person name="Iotti M."/>
            <person name="Le Tacon F."/>
            <person name="Lindquist E.A."/>
            <person name="Lipzen A."/>
            <person name="Malagnac F."/>
            <person name="Mello A."/>
            <person name="Molinier V."/>
            <person name="Miyauchi S."/>
            <person name="Poulain J."/>
            <person name="Riccioni C."/>
            <person name="Rubini A."/>
            <person name="Sitrit Y."/>
            <person name="Splivallo R."/>
            <person name="Traeger S."/>
            <person name="Wang M."/>
            <person name="Zifcakova L."/>
            <person name="Wipf D."/>
            <person name="Zambonelli A."/>
            <person name="Paolocci F."/>
            <person name="Nowrousian M."/>
            <person name="Ottonello S."/>
            <person name="Baldrian P."/>
            <person name="Spatafora J.W."/>
            <person name="Henrissat B."/>
            <person name="Nagy L.G."/>
            <person name="Aury J.M."/>
            <person name="Wincker P."/>
            <person name="Grigoriev I.V."/>
            <person name="Bonfante P."/>
            <person name="Martin F.M."/>
        </authorList>
    </citation>
    <scope>NUCLEOTIDE SEQUENCE [LARGE SCALE GENOMIC DNA]</scope>
    <source>
        <strain evidence="3 4">RN42</strain>
    </source>
</reference>
<dbReference type="AlphaFoldDB" id="A0A3N4HIA3"/>
<sequence length="321" mass="35917">MAVNYRDQFAGIETIDLNGEPFAIPDVLNAEAAYSLAIMEYQSEHPDAPYGELDYFWFKDWLRPSAKGDILSTFDEYEIVLEVFGLETGNLGWKRKYWFDIELVYMDANQGKQTVAQAIDLHRQRVGDTVYLEARESSNSTIDMESQMVQFSWGAGAHLRPGEYYFDITFLHSQNCSTPVTEAEPFRCWPATTALPLPHRLQKTNSPTFTIRGSSSIEGQRGGNTALIGGAVGGALGGLLLVGIAIGIFLWKRYDGKAWLDARSRAELENREIEKQDEHEPVAELSGNGRLELDGEDQFREMSGGDRADTEAGGVEKWIAR</sequence>
<evidence type="ECO:0000313" key="3">
    <source>
        <dbReference type="EMBL" id="RPA71720.1"/>
    </source>
</evidence>
<evidence type="ECO:0000256" key="2">
    <source>
        <dbReference type="SAM" id="Phobius"/>
    </source>
</evidence>
<feature type="transmembrane region" description="Helical" evidence="2">
    <location>
        <begin position="226"/>
        <end position="251"/>
    </location>
</feature>
<keyword evidence="2" id="KW-0472">Membrane</keyword>
<proteinExistence type="predicted"/>
<feature type="compositionally biased region" description="Basic and acidic residues" evidence="1">
    <location>
        <begin position="291"/>
        <end position="310"/>
    </location>
</feature>